<feature type="chain" id="PRO_5019764089" evidence="2">
    <location>
        <begin position="18"/>
        <end position="110"/>
    </location>
</feature>
<evidence type="ECO:0000256" key="2">
    <source>
        <dbReference type="SAM" id="SignalP"/>
    </source>
</evidence>
<dbReference type="Gene3D" id="2.10.80.10">
    <property type="entry name" value="Lipase, subunit A"/>
    <property type="match status" value="1"/>
</dbReference>
<feature type="region of interest" description="Disordered" evidence="1">
    <location>
        <begin position="84"/>
        <end position="110"/>
    </location>
</feature>
<sequence length="110" mass="12624">MKFAVAIGFALLVFVCAQEEITCGWKKCRQNRCCILQRRPMFFPRGTRCHPLSKNEGDPCESPLDNGLEGPYKKHCPCVEGYSCEPSEDNSGKMRCKKQKLNNHKRKTRN</sequence>
<accession>A0A482ZH35</accession>
<feature type="compositionally biased region" description="Basic residues" evidence="1">
    <location>
        <begin position="94"/>
        <end position="110"/>
    </location>
</feature>
<feature type="signal peptide" evidence="2">
    <location>
        <begin position="1"/>
        <end position="17"/>
    </location>
</feature>
<dbReference type="EMBL" id="HAGO01000051">
    <property type="protein sequence ID" value="SMD29739.1"/>
    <property type="molecule type" value="Transcribed_RNA"/>
</dbReference>
<name>A0A482ZH35_9ARAC</name>
<organism evidence="3">
    <name type="scientific">Selenotholus foelschei</name>
    <dbReference type="NCBI Taxonomy" id="1905327"/>
    <lineage>
        <taxon>Eukaryota</taxon>
        <taxon>Metazoa</taxon>
        <taxon>Ecdysozoa</taxon>
        <taxon>Arthropoda</taxon>
        <taxon>Chelicerata</taxon>
        <taxon>Arachnida</taxon>
        <taxon>Araneae</taxon>
        <taxon>Mygalomorphae</taxon>
        <taxon>Avicularoidea</taxon>
        <taxon>Theraphosidae</taxon>
        <taxon>Selenotholus</taxon>
    </lineage>
</organism>
<protein>
    <submittedName>
        <fullName evidence="3">U52-Theraphotoxin-Sfo1a_1</fullName>
    </submittedName>
</protein>
<proteinExistence type="predicted"/>
<reference evidence="3" key="2">
    <citation type="submission" date="2019-04" db="EMBL/GenBank/DDBJ databases">
        <title>Unravelling the molecular evolution of spider venoms.</title>
        <authorList>
            <person name="Pineda S."/>
        </authorList>
    </citation>
    <scope>NUCLEOTIDE SEQUENCE</scope>
</reference>
<reference evidence="3" key="1">
    <citation type="submission" date="2017-03" db="EMBL/GenBank/DDBJ databases">
        <authorList>
            <person name="QRISCLOUD D."/>
        </authorList>
    </citation>
    <scope>NUCLEOTIDE SEQUENCE</scope>
</reference>
<dbReference type="AlphaFoldDB" id="A0A482ZH35"/>
<evidence type="ECO:0000313" key="3">
    <source>
        <dbReference type="EMBL" id="SMD29739.1"/>
    </source>
</evidence>
<keyword evidence="2" id="KW-0732">Signal</keyword>
<evidence type="ECO:0000256" key="1">
    <source>
        <dbReference type="SAM" id="MobiDB-lite"/>
    </source>
</evidence>